<keyword evidence="1" id="KW-0805">Transcription regulation</keyword>
<dbReference type="GO" id="GO:0003700">
    <property type="term" value="F:DNA-binding transcription factor activity"/>
    <property type="evidence" value="ECO:0007669"/>
    <property type="project" value="InterPro"/>
</dbReference>
<dbReference type="InterPro" id="IPR036388">
    <property type="entry name" value="WH-like_DNA-bd_sf"/>
</dbReference>
<evidence type="ECO:0000256" key="1">
    <source>
        <dbReference type="ARBA" id="ARBA00023015"/>
    </source>
</evidence>
<dbReference type="InterPro" id="IPR008920">
    <property type="entry name" value="TF_FadR/GntR_C"/>
</dbReference>
<comment type="caution">
    <text evidence="5">The sequence shown here is derived from an EMBL/GenBank/DDBJ whole genome shotgun (WGS) entry which is preliminary data.</text>
</comment>
<dbReference type="SMART" id="SM00895">
    <property type="entry name" value="FCD"/>
    <property type="match status" value="1"/>
</dbReference>
<evidence type="ECO:0000256" key="2">
    <source>
        <dbReference type="ARBA" id="ARBA00023125"/>
    </source>
</evidence>
<keyword evidence="6" id="KW-1185">Reference proteome</keyword>
<name>A0A3E1Y5N3_9BACT</name>
<proteinExistence type="predicted"/>
<dbReference type="Gene3D" id="1.20.120.530">
    <property type="entry name" value="GntR ligand-binding domain-like"/>
    <property type="match status" value="1"/>
</dbReference>
<gene>
    <name evidence="5" type="ORF">DVR12_20185</name>
</gene>
<dbReference type="Pfam" id="PF00392">
    <property type="entry name" value="GntR"/>
    <property type="match status" value="1"/>
</dbReference>
<dbReference type="Proteomes" id="UP000260644">
    <property type="component" value="Unassembled WGS sequence"/>
</dbReference>
<dbReference type="RefSeq" id="WP_116977604.1">
    <property type="nucleotide sequence ID" value="NZ_QPMM01000011.1"/>
</dbReference>
<dbReference type="GO" id="GO:0003677">
    <property type="term" value="F:DNA binding"/>
    <property type="evidence" value="ECO:0007669"/>
    <property type="project" value="UniProtKB-KW"/>
</dbReference>
<sequence length="211" mass="24234">MKTDSLANKVYVELRRKILSNQLVPGMRLKEDVWAKKMEVSRMAVREALTRLLGENLVIFGEKGGYFVKTMNEEDIKQIRQLRELLELGALRLAVLHCSEEHINALERICEDFSSMVKNGYLGGACEADVKFHETLVASAVNPKLMELYQFSNIPLFHMKLGKMLQMDDYAQTDDEHRQIVNALKLRDLKMAEEALIKHLVRGELTTLEID</sequence>
<evidence type="ECO:0000256" key="3">
    <source>
        <dbReference type="ARBA" id="ARBA00023163"/>
    </source>
</evidence>
<dbReference type="PROSITE" id="PS50949">
    <property type="entry name" value="HTH_GNTR"/>
    <property type="match status" value="1"/>
</dbReference>
<accession>A0A3E1Y5N3</accession>
<dbReference type="EMBL" id="QPMM01000011">
    <property type="protein sequence ID" value="RFS20043.1"/>
    <property type="molecule type" value="Genomic_DNA"/>
</dbReference>
<dbReference type="AlphaFoldDB" id="A0A3E1Y5N3"/>
<dbReference type="InterPro" id="IPR000524">
    <property type="entry name" value="Tscrpt_reg_HTH_GntR"/>
</dbReference>
<dbReference type="Pfam" id="PF07729">
    <property type="entry name" value="FCD"/>
    <property type="match status" value="1"/>
</dbReference>
<dbReference type="SUPFAM" id="SSF46785">
    <property type="entry name" value="Winged helix' DNA-binding domain"/>
    <property type="match status" value="1"/>
</dbReference>
<dbReference type="PANTHER" id="PTHR43537">
    <property type="entry name" value="TRANSCRIPTIONAL REGULATOR, GNTR FAMILY"/>
    <property type="match status" value="1"/>
</dbReference>
<dbReference type="SMART" id="SM00345">
    <property type="entry name" value="HTH_GNTR"/>
    <property type="match status" value="1"/>
</dbReference>
<dbReference type="Gene3D" id="1.10.10.10">
    <property type="entry name" value="Winged helix-like DNA-binding domain superfamily/Winged helix DNA-binding domain"/>
    <property type="match status" value="1"/>
</dbReference>
<evidence type="ECO:0000259" key="4">
    <source>
        <dbReference type="PROSITE" id="PS50949"/>
    </source>
</evidence>
<organism evidence="5 6">
    <name type="scientific">Chitinophaga silvatica</name>
    <dbReference type="NCBI Taxonomy" id="2282649"/>
    <lineage>
        <taxon>Bacteria</taxon>
        <taxon>Pseudomonadati</taxon>
        <taxon>Bacteroidota</taxon>
        <taxon>Chitinophagia</taxon>
        <taxon>Chitinophagales</taxon>
        <taxon>Chitinophagaceae</taxon>
        <taxon>Chitinophaga</taxon>
    </lineage>
</organism>
<dbReference type="InterPro" id="IPR036390">
    <property type="entry name" value="WH_DNA-bd_sf"/>
</dbReference>
<keyword evidence="2" id="KW-0238">DNA-binding</keyword>
<dbReference type="PANTHER" id="PTHR43537:SF45">
    <property type="entry name" value="GNTR FAMILY REGULATORY PROTEIN"/>
    <property type="match status" value="1"/>
</dbReference>
<dbReference type="SUPFAM" id="SSF48008">
    <property type="entry name" value="GntR ligand-binding domain-like"/>
    <property type="match status" value="1"/>
</dbReference>
<keyword evidence="3" id="KW-0804">Transcription</keyword>
<evidence type="ECO:0000313" key="6">
    <source>
        <dbReference type="Proteomes" id="UP000260644"/>
    </source>
</evidence>
<feature type="domain" description="HTH gntR-type" evidence="4">
    <location>
        <begin position="4"/>
        <end position="71"/>
    </location>
</feature>
<protein>
    <submittedName>
        <fullName evidence="5">GntR family transcriptional regulator</fullName>
    </submittedName>
</protein>
<dbReference type="OrthoDB" id="703321at2"/>
<dbReference type="InterPro" id="IPR011711">
    <property type="entry name" value="GntR_C"/>
</dbReference>
<reference evidence="5 6" key="1">
    <citation type="submission" date="2018-07" db="EMBL/GenBank/DDBJ databases">
        <title>Chitinophaga K2CV101002-2 sp. nov., isolated from a monsoon evergreen broad-leaved forest soil.</title>
        <authorList>
            <person name="Lv Y."/>
        </authorList>
    </citation>
    <scope>NUCLEOTIDE SEQUENCE [LARGE SCALE GENOMIC DNA]</scope>
    <source>
        <strain evidence="5 6">GDMCC 1.1288</strain>
    </source>
</reference>
<evidence type="ECO:0000313" key="5">
    <source>
        <dbReference type="EMBL" id="RFS20043.1"/>
    </source>
</evidence>